<dbReference type="Pfam" id="PF03091">
    <property type="entry name" value="CutA1"/>
    <property type="match status" value="1"/>
</dbReference>
<name>A0A6I4TG01_9SPHN</name>
<dbReference type="RefSeq" id="WP_160611043.1">
    <property type="nucleotide sequence ID" value="NZ_WTZA01000001.1"/>
</dbReference>
<protein>
    <submittedName>
        <fullName evidence="2">Divalent cation tolerance protein CutA</fullName>
    </submittedName>
</protein>
<dbReference type="PANTHER" id="PTHR23419">
    <property type="entry name" value="DIVALENT CATION TOLERANCE CUTA-RELATED"/>
    <property type="match status" value="1"/>
</dbReference>
<dbReference type="PANTHER" id="PTHR23419:SF8">
    <property type="entry name" value="FI09726P"/>
    <property type="match status" value="1"/>
</dbReference>
<comment type="similarity">
    <text evidence="1">Belongs to the CutA family.</text>
</comment>
<evidence type="ECO:0000313" key="3">
    <source>
        <dbReference type="Proteomes" id="UP000439522"/>
    </source>
</evidence>
<dbReference type="GO" id="GO:0010038">
    <property type="term" value="P:response to metal ion"/>
    <property type="evidence" value="ECO:0007669"/>
    <property type="project" value="InterPro"/>
</dbReference>
<accession>A0A6I4TG01</accession>
<dbReference type="EMBL" id="WTZA01000001">
    <property type="protein sequence ID" value="MXO75398.1"/>
    <property type="molecule type" value="Genomic_DNA"/>
</dbReference>
<evidence type="ECO:0000256" key="1">
    <source>
        <dbReference type="ARBA" id="ARBA00010169"/>
    </source>
</evidence>
<comment type="caution">
    <text evidence="2">The sequence shown here is derived from an EMBL/GenBank/DDBJ whole genome shotgun (WGS) entry which is preliminary data.</text>
</comment>
<keyword evidence="3" id="KW-1185">Reference proteome</keyword>
<dbReference type="InterPro" id="IPR011322">
    <property type="entry name" value="N-reg_PII-like_a/b"/>
</dbReference>
<dbReference type="InterPro" id="IPR015867">
    <property type="entry name" value="N-reg_PII/ATP_PRibTrfase_C"/>
</dbReference>
<dbReference type="AlphaFoldDB" id="A0A6I4TG01"/>
<dbReference type="InterPro" id="IPR004323">
    <property type="entry name" value="Ion_tolerance_CutA"/>
</dbReference>
<dbReference type="Gene3D" id="3.30.70.120">
    <property type="match status" value="1"/>
</dbReference>
<dbReference type="SUPFAM" id="SSF54913">
    <property type="entry name" value="GlnB-like"/>
    <property type="match status" value="1"/>
</dbReference>
<dbReference type="Proteomes" id="UP000439522">
    <property type="component" value="Unassembled WGS sequence"/>
</dbReference>
<sequence>MSALIWCPFPDEGAAATAATVLLDERLIACANLLGTVRSLYEWDGQRGDTRETAVLFKTDAALLDRAVARIAELHPYDAPAVMGWRCDAAAPATAGWLGKLAR</sequence>
<reference evidence="2 3" key="1">
    <citation type="submission" date="2019-12" db="EMBL/GenBank/DDBJ databases">
        <title>Genomic-based taxomic classification of the family Erythrobacteraceae.</title>
        <authorList>
            <person name="Xu L."/>
        </authorList>
    </citation>
    <scope>NUCLEOTIDE SEQUENCE [LARGE SCALE GENOMIC DNA]</scope>
    <source>
        <strain evidence="2 3">100921-2</strain>
    </source>
</reference>
<dbReference type="OrthoDB" id="37622at2"/>
<gene>
    <name evidence="2" type="ORF">GRI40_09250</name>
</gene>
<organism evidence="2 3">
    <name type="scientific">Tsuneonella aeria</name>
    <dbReference type="NCBI Taxonomy" id="1837929"/>
    <lineage>
        <taxon>Bacteria</taxon>
        <taxon>Pseudomonadati</taxon>
        <taxon>Pseudomonadota</taxon>
        <taxon>Alphaproteobacteria</taxon>
        <taxon>Sphingomonadales</taxon>
        <taxon>Erythrobacteraceae</taxon>
        <taxon>Tsuneonella</taxon>
    </lineage>
</organism>
<proteinExistence type="inferred from homology"/>
<dbReference type="GO" id="GO:0005507">
    <property type="term" value="F:copper ion binding"/>
    <property type="evidence" value="ECO:0007669"/>
    <property type="project" value="TreeGrafter"/>
</dbReference>
<evidence type="ECO:0000313" key="2">
    <source>
        <dbReference type="EMBL" id="MXO75398.1"/>
    </source>
</evidence>